<protein>
    <submittedName>
        <fullName evidence="2">Uncharacterized protein</fullName>
    </submittedName>
</protein>
<organism evidence="2 3">
    <name type="scientific">Streptomyces spongiicola</name>
    <dbReference type="NCBI Taxonomy" id="1690221"/>
    <lineage>
        <taxon>Bacteria</taxon>
        <taxon>Bacillati</taxon>
        <taxon>Actinomycetota</taxon>
        <taxon>Actinomycetes</taxon>
        <taxon>Kitasatosporales</taxon>
        <taxon>Streptomycetaceae</taxon>
        <taxon>Streptomyces</taxon>
    </lineage>
</organism>
<name>A0A388SXQ3_9ACTN</name>
<evidence type="ECO:0000313" key="2">
    <source>
        <dbReference type="EMBL" id="GBQ01319.1"/>
    </source>
</evidence>
<dbReference type="Proteomes" id="UP000265354">
    <property type="component" value="Unassembled WGS sequence"/>
</dbReference>
<feature type="region of interest" description="Disordered" evidence="1">
    <location>
        <begin position="22"/>
        <end position="75"/>
    </location>
</feature>
<accession>A0A388SXQ3</accession>
<gene>
    <name evidence="2" type="ORF">SSP531S_27520</name>
</gene>
<reference evidence="2 3" key="1">
    <citation type="submission" date="2018-07" db="EMBL/GenBank/DDBJ databases">
        <title>Whole Genome Shotgun Sequence of Streptomyces spongiicola strain 531S.</title>
        <authorList>
            <person name="Dohra H."/>
            <person name="Kodani S."/>
        </authorList>
    </citation>
    <scope>NUCLEOTIDE SEQUENCE [LARGE SCALE GENOMIC DNA]</scope>
    <source>
        <strain evidence="2 3">531S</strain>
    </source>
</reference>
<comment type="caution">
    <text evidence="2">The sequence shown here is derived from an EMBL/GenBank/DDBJ whole genome shotgun (WGS) entry which is preliminary data.</text>
</comment>
<sequence>MPAITGRRIRRIIRILRRVTPYRTHPDDLGNPARGTFRTRGAAGKRVPDAAGREGFTTPVEPRQTADAPYRFGAR</sequence>
<proteinExistence type="predicted"/>
<evidence type="ECO:0000256" key="1">
    <source>
        <dbReference type="SAM" id="MobiDB-lite"/>
    </source>
</evidence>
<dbReference type="EMBL" id="BGZL01000006">
    <property type="protein sequence ID" value="GBQ01319.1"/>
    <property type="molecule type" value="Genomic_DNA"/>
</dbReference>
<evidence type="ECO:0000313" key="3">
    <source>
        <dbReference type="Proteomes" id="UP000265354"/>
    </source>
</evidence>
<dbReference type="AlphaFoldDB" id="A0A388SXQ3"/>